<proteinExistence type="predicted"/>
<dbReference type="PANTHER" id="PTHR36617">
    <property type="entry name" value="PROTEIN, PUTATIVE-RELATED"/>
    <property type="match status" value="1"/>
</dbReference>
<dbReference type="Proteomes" id="UP000824120">
    <property type="component" value="Chromosome 4"/>
</dbReference>
<dbReference type="EMBL" id="JACXVP010000004">
    <property type="protein sequence ID" value="KAG5611177.1"/>
    <property type="molecule type" value="Genomic_DNA"/>
</dbReference>
<dbReference type="AlphaFoldDB" id="A0A9J5ZE76"/>
<evidence type="ECO:0000313" key="3">
    <source>
        <dbReference type="Proteomes" id="UP000824120"/>
    </source>
</evidence>
<reference evidence="2 3" key="1">
    <citation type="submission" date="2020-09" db="EMBL/GenBank/DDBJ databases">
        <title>De no assembly of potato wild relative species, Solanum commersonii.</title>
        <authorList>
            <person name="Cho K."/>
        </authorList>
    </citation>
    <scope>NUCLEOTIDE SEQUENCE [LARGE SCALE GENOMIC DNA]</scope>
    <source>
        <strain evidence="2">LZ3.2</strain>
        <tissue evidence="2">Leaf</tissue>
    </source>
</reference>
<protein>
    <submittedName>
        <fullName evidence="2">Uncharacterized protein</fullName>
    </submittedName>
</protein>
<accession>A0A9J5ZE76</accession>
<gene>
    <name evidence="2" type="ORF">H5410_022458</name>
</gene>
<dbReference type="OrthoDB" id="1937528at2759"/>
<feature type="region of interest" description="Disordered" evidence="1">
    <location>
        <begin position="1"/>
        <end position="22"/>
    </location>
</feature>
<comment type="caution">
    <text evidence="2">The sequence shown here is derived from an EMBL/GenBank/DDBJ whole genome shotgun (WGS) entry which is preliminary data.</text>
</comment>
<organism evidence="2 3">
    <name type="scientific">Solanum commersonii</name>
    <name type="common">Commerson's wild potato</name>
    <name type="synonym">Commerson's nightshade</name>
    <dbReference type="NCBI Taxonomy" id="4109"/>
    <lineage>
        <taxon>Eukaryota</taxon>
        <taxon>Viridiplantae</taxon>
        <taxon>Streptophyta</taxon>
        <taxon>Embryophyta</taxon>
        <taxon>Tracheophyta</taxon>
        <taxon>Spermatophyta</taxon>
        <taxon>Magnoliopsida</taxon>
        <taxon>eudicotyledons</taxon>
        <taxon>Gunneridae</taxon>
        <taxon>Pentapetalae</taxon>
        <taxon>asterids</taxon>
        <taxon>lamiids</taxon>
        <taxon>Solanales</taxon>
        <taxon>Solanaceae</taxon>
        <taxon>Solanoideae</taxon>
        <taxon>Solaneae</taxon>
        <taxon>Solanum</taxon>
    </lineage>
</organism>
<dbReference type="PANTHER" id="PTHR36617:SF16">
    <property type="entry name" value="OS04G0516500 PROTEIN"/>
    <property type="match status" value="1"/>
</dbReference>
<name>A0A9J5ZE76_SOLCO</name>
<evidence type="ECO:0000256" key="1">
    <source>
        <dbReference type="SAM" id="MobiDB-lite"/>
    </source>
</evidence>
<evidence type="ECO:0000313" key="2">
    <source>
        <dbReference type="EMBL" id="KAG5611177.1"/>
    </source>
</evidence>
<sequence>MGCCHQQQKRRKGHKAPQSTEPESYLEVAMEEATSPYGVGLRKTIRIQWPKIWKNSRIEIGNGRRISFWNDVWIGTTKDGNDWEIDNLTDFFNSLEQVNSLNTNEDSLQWLKAKNGKFTTKSAYRHLDRPAAMLLSWPWKMIWKVKIPHKVACFT</sequence>
<keyword evidence="3" id="KW-1185">Reference proteome</keyword>